<accession>A0A921YTN5</accession>
<organism evidence="2 3">
    <name type="scientific">Manduca sexta</name>
    <name type="common">Tobacco hawkmoth</name>
    <name type="synonym">Tobacco hornworm</name>
    <dbReference type="NCBI Taxonomy" id="7130"/>
    <lineage>
        <taxon>Eukaryota</taxon>
        <taxon>Metazoa</taxon>
        <taxon>Ecdysozoa</taxon>
        <taxon>Arthropoda</taxon>
        <taxon>Hexapoda</taxon>
        <taxon>Insecta</taxon>
        <taxon>Pterygota</taxon>
        <taxon>Neoptera</taxon>
        <taxon>Endopterygota</taxon>
        <taxon>Lepidoptera</taxon>
        <taxon>Glossata</taxon>
        <taxon>Ditrysia</taxon>
        <taxon>Bombycoidea</taxon>
        <taxon>Sphingidae</taxon>
        <taxon>Sphinginae</taxon>
        <taxon>Sphingini</taxon>
        <taxon>Manduca</taxon>
    </lineage>
</organism>
<comment type="caution">
    <text evidence="2">The sequence shown here is derived from an EMBL/GenBank/DDBJ whole genome shotgun (WGS) entry which is preliminary data.</text>
</comment>
<gene>
    <name evidence="2" type="ORF">O3G_MSEX004030</name>
</gene>
<evidence type="ECO:0000313" key="2">
    <source>
        <dbReference type="EMBL" id="KAG6445741.1"/>
    </source>
</evidence>
<sequence length="1571" mass="178167">MQKLLLNLNELKNIHGPTNKQNSIDEDPFKEQINDSFSNNDETREDIDNHNEVGKDACTQSGETITCISTNMNSTSKANSRTLSQTPVCSIDADIIKENVTPNSSFRIMNNEILVEKIVQSLLSLQVEVVQNDIVQLTGTSKGTPVKVKVKVRKKDKADIYHNVISVPKRNHTRSAKEKIRLVNSDQTIMSFDMIMDTDQTVPTKKHRNKFFEILRPGICLGNPNDEKESYEPSKNQENYEITSKSDEIMKTHLTISKNDYLDISTVVSKRHQNFLGKCKPGGCLDPPFGEDKYSYTPIKQQLQLETSTFTTKNLYLGDDVQSLKRDSLIKSTSSKDKSHHDNTLDVKLIETQPKTNSILNLYRAESVNTSLSVTYSNSIITYPPPLTPSEIRLNNEKMTQQRISADNKSRKSFNEFSSTYFISPKEIKNKIENKNYEQEILRFEDENVSFQPAFCVKSESSSEVKKDHSSSPLQLDKNIESVHREVSNIIISSTKQIKQFEDLSSTNLEIAPAVDDSISKNKAALTNFVETDSIILPNKLDSKIESIHETKPITLSTHELVSRDITSKSASITIKSIDTTIKPSVRSSLAETNLIISKTLSEQLAPQETLILNKTFTLPTFLEDNFKSLEKRSSIQIKNSKSDSKMVDKTTESVNSTVLNKEVDNFSKTLLEQLAQQENLMISKNLNLPLSLEINDKSLSKRSSIHAKISKSDSQKNYGTAKLDDVLISSKLDNEVAKEFNDDLISSKLDNEVTKDHMDDECKINLTDATKEQILTTGLDLEAGHIVEEVLNDTEKKPSIFNSSIWSKTDKLSHILNSTDDHSALGQDIVPSPAISITEQTSEIKEKKTILSTNLVDGYLFSKSKESVSSKLIETTKNFNTKDNYIIKNGSIKNLTNYLNDDKIQSNQVDLKSNGNKLNEDTSIYDNEYTFKNQIKKKTERSYNSNERSENDGLRDLENLRDKKNITSTPSLVAKSTISEVSSSNSQGKVIKYEQNQLDKYESEHTTQEKSNIKKGFQEFLKETNDQPFENANSTVMPFPQQKEDLSHIDTTSLPNALPNQNLENEGFNIKKNVFPSEEALLKKDTIPSAEITTDLKLRLSKEALYKWQEKNSINSTKELENLTHDNINEFTDSVVQNNIPNIVLDNSTKQLLDDKSNTIQVIDTKEDSLNYSPEGTTEDIKRMLPDQYDEQVKTEINSVLDKPITHRISNSNIDYINTYSTSEPIEVNDTMIEKKNKSQENGNGSIGATMTKHDSGITSEFKADEHVSMRYYELKNNKIIQNEIANTAFPERISNEVVKNNLINEAENNTAESEFNKSDLLDIEYTTMSLYPPNIKNKQKIIINKSEDEKDESNLERPKLEKLSTIFDVVAMPDTTKLKQEITTLKSRSVLYTPSEDTLTKTNSKETVAVDLAFQSYVNNENKIIIKTFNSEKEAQRYSDDRVIIIKSDISLYNNEMKIPIDSENSLFLQIKKVNNHIPHDVIKDAPNVYHTDMATNKFQTPDVMAPNLHSIYEKELLPLQNAMKDLKAEIDHLARHSSILKENLITRKSNNLRLININKRCVCLKRLF</sequence>
<evidence type="ECO:0000256" key="1">
    <source>
        <dbReference type="SAM" id="MobiDB-lite"/>
    </source>
</evidence>
<evidence type="ECO:0000313" key="3">
    <source>
        <dbReference type="Proteomes" id="UP000791440"/>
    </source>
</evidence>
<feature type="region of interest" description="Disordered" evidence="1">
    <location>
        <begin position="937"/>
        <end position="964"/>
    </location>
</feature>
<dbReference type="EMBL" id="JH668324">
    <property type="protein sequence ID" value="KAG6445741.1"/>
    <property type="molecule type" value="Genomic_DNA"/>
</dbReference>
<reference evidence="2" key="2">
    <citation type="submission" date="2020-12" db="EMBL/GenBank/DDBJ databases">
        <authorList>
            <person name="Kanost M."/>
        </authorList>
    </citation>
    <scope>NUCLEOTIDE SEQUENCE</scope>
</reference>
<keyword evidence="3" id="KW-1185">Reference proteome</keyword>
<name>A0A921YTN5_MANSE</name>
<proteinExistence type="predicted"/>
<reference evidence="2" key="1">
    <citation type="journal article" date="2016" name="Insect Biochem. Mol. Biol.">
        <title>Multifaceted biological insights from a draft genome sequence of the tobacco hornworm moth, Manduca sexta.</title>
        <authorList>
            <person name="Kanost M.R."/>
            <person name="Arrese E.L."/>
            <person name="Cao X."/>
            <person name="Chen Y.R."/>
            <person name="Chellapilla S."/>
            <person name="Goldsmith M.R."/>
            <person name="Grosse-Wilde E."/>
            <person name="Heckel D.G."/>
            <person name="Herndon N."/>
            <person name="Jiang H."/>
            <person name="Papanicolaou A."/>
            <person name="Qu J."/>
            <person name="Soulages J.L."/>
            <person name="Vogel H."/>
            <person name="Walters J."/>
            <person name="Waterhouse R.M."/>
            <person name="Ahn S.J."/>
            <person name="Almeida F.C."/>
            <person name="An C."/>
            <person name="Aqrawi P."/>
            <person name="Bretschneider A."/>
            <person name="Bryant W.B."/>
            <person name="Bucks S."/>
            <person name="Chao H."/>
            <person name="Chevignon G."/>
            <person name="Christen J.M."/>
            <person name="Clarke D.F."/>
            <person name="Dittmer N.T."/>
            <person name="Ferguson L.C.F."/>
            <person name="Garavelou S."/>
            <person name="Gordon K.H.J."/>
            <person name="Gunaratna R.T."/>
            <person name="Han Y."/>
            <person name="Hauser F."/>
            <person name="He Y."/>
            <person name="Heidel-Fischer H."/>
            <person name="Hirsh A."/>
            <person name="Hu Y."/>
            <person name="Jiang H."/>
            <person name="Kalra D."/>
            <person name="Klinner C."/>
            <person name="Konig C."/>
            <person name="Kovar C."/>
            <person name="Kroll A.R."/>
            <person name="Kuwar S.S."/>
            <person name="Lee S.L."/>
            <person name="Lehman R."/>
            <person name="Li K."/>
            <person name="Li Z."/>
            <person name="Liang H."/>
            <person name="Lovelace S."/>
            <person name="Lu Z."/>
            <person name="Mansfield J.H."/>
            <person name="McCulloch K.J."/>
            <person name="Mathew T."/>
            <person name="Morton B."/>
            <person name="Muzny D.M."/>
            <person name="Neunemann D."/>
            <person name="Ongeri F."/>
            <person name="Pauchet Y."/>
            <person name="Pu L.L."/>
            <person name="Pyrousis I."/>
            <person name="Rao X.J."/>
            <person name="Redding A."/>
            <person name="Roesel C."/>
            <person name="Sanchez-Gracia A."/>
            <person name="Schaack S."/>
            <person name="Shukla A."/>
            <person name="Tetreau G."/>
            <person name="Wang Y."/>
            <person name="Xiong G.H."/>
            <person name="Traut W."/>
            <person name="Walsh T.K."/>
            <person name="Worley K.C."/>
            <person name="Wu D."/>
            <person name="Wu W."/>
            <person name="Wu Y.Q."/>
            <person name="Zhang X."/>
            <person name="Zou Z."/>
            <person name="Zucker H."/>
            <person name="Briscoe A.D."/>
            <person name="Burmester T."/>
            <person name="Clem R.J."/>
            <person name="Feyereisen R."/>
            <person name="Grimmelikhuijzen C.J.P."/>
            <person name="Hamodrakas S.J."/>
            <person name="Hansson B.S."/>
            <person name="Huguet E."/>
            <person name="Jermiin L.S."/>
            <person name="Lan Q."/>
            <person name="Lehman H.K."/>
            <person name="Lorenzen M."/>
            <person name="Merzendorfer H."/>
            <person name="Michalopoulos I."/>
            <person name="Morton D.B."/>
            <person name="Muthukrishnan S."/>
            <person name="Oakeshott J.G."/>
            <person name="Palmer W."/>
            <person name="Park Y."/>
            <person name="Passarelli A.L."/>
            <person name="Rozas J."/>
            <person name="Schwartz L.M."/>
            <person name="Smith W."/>
            <person name="Southgate A."/>
            <person name="Vilcinskas A."/>
            <person name="Vogt R."/>
            <person name="Wang P."/>
            <person name="Werren J."/>
            <person name="Yu X.Q."/>
            <person name="Zhou J.J."/>
            <person name="Brown S.J."/>
            <person name="Scherer S.E."/>
            <person name="Richards S."/>
            <person name="Blissard G.W."/>
        </authorList>
    </citation>
    <scope>NUCLEOTIDE SEQUENCE</scope>
</reference>
<protein>
    <submittedName>
        <fullName evidence="2">Uncharacterized protein</fullName>
    </submittedName>
</protein>
<feature type="compositionally biased region" description="Basic and acidic residues" evidence="1">
    <location>
        <begin position="948"/>
        <end position="964"/>
    </location>
</feature>
<dbReference type="Proteomes" id="UP000791440">
    <property type="component" value="Unassembled WGS sequence"/>
</dbReference>